<proteinExistence type="predicted"/>
<dbReference type="InterPro" id="IPR045889">
    <property type="entry name" value="MES/HNL"/>
</dbReference>
<dbReference type="AlphaFoldDB" id="A0A2S0UN35"/>
<dbReference type="OrthoDB" id="9814966at2"/>
<dbReference type="InterPro" id="IPR029058">
    <property type="entry name" value="AB_hydrolase_fold"/>
</dbReference>
<dbReference type="KEGG" id="geh:HYN69_12580"/>
<dbReference type="PANTHER" id="PTHR10992">
    <property type="entry name" value="METHYLESTERASE FAMILY MEMBER"/>
    <property type="match status" value="1"/>
</dbReference>
<feature type="domain" description="AB hydrolase-1" evidence="1">
    <location>
        <begin position="4"/>
        <end position="225"/>
    </location>
</feature>
<name>A0A2S0UN35_9RHOB</name>
<protein>
    <submittedName>
        <fullName evidence="2">Esterase</fullName>
    </submittedName>
</protein>
<dbReference type="EMBL" id="CP028918">
    <property type="protein sequence ID" value="AWB49229.1"/>
    <property type="molecule type" value="Genomic_DNA"/>
</dbReference>
<organism evidence="2 3">
    <name type="scientific">Paragemmobacter aquarius</name>
    <dbReference type="NCBI Taxonomy" id="2169400"/>
    <lineage>
        <taxon>Bacteria</taxon>
        <taxon>Pseudomonadati</taxon>
        <taxon>Pseudomonadota</taxon>
        <taxon>Alphaproteobacteria</taxon>
        <taxon>Rhodobacterales</taxon>
        <taxon>Paracoccaceae</taxon>
        <taxon>Paragemmobacter</taxon>
    </lineage>
</organism>
<dbReference type="Pfam" id="PF12697">
    <property type="entry name" value="Abhydrolase_6"/>
    <property type="match status" value="1"/>
</dbReference>
<evidence type="ECO:0000313" key="3">
    <source>
        <dbReference type="Proteomes" id="UP000244496"/>
    </source>
</evidence>
<sequence length="242" mass="25183">MSDFLLIHGTAHGAWCWGATIAALKALGHHARAIDLPGCGADPTPAHQATLDACATAILNAMAGQTILVGHSAAGFPITAAAERDPTHIAALVYLAAYVPHPHQTLADMRRAGPSQPLKGAFRLTPDRQSFTFDPAIAADRFYHDCPPDIAAMALASLTPQPTAPQETALPSTAKAASLPRHYIRCTADRTIPPAYQTTMAAGIPLTDLPTGHSPFLSAPAALAQRLSEIAASTLARPARSG</sequence>
<dbReference type="SUPFAM" id="SSF53474">
    <property type="entry name" value="alpha/beta-Hydrolases"/>
    <property type="match status" value="1"/>
</dbReference>
<evidence type="ECO:0000259" key="1">
    <source>
        <dbReference type="Pfam" id="PF12697"/>
    </source>
</evidence>
<reference evidence="2 3" key="1">
    <citation type="submission" date="2018-04" db="EMBL/GenBank/DDBJ databases">
        <title>Genome sequencing of Gemmobacter.</title>
        <authorList>
            <person name="Yi H."/>
            <person name="Baek M.-G."/>
        </authorList>
    </citation>
    <scope>NUCLEOTIDE SEQUENCE [LARGE SCALE GENOMIC DNA]</scope>
    <source>
        <strain evidence="2 3">HYN0069</strain>
    </source>
</reference>
<dbReference type="GO" id="GO:0080032">
    <property type="term" value="F:methyl jasmonate esterase activity"/>
    <property type="evidence" value="ECO:0007669"/>
    <property type="project" value="TreeGrafter"/>
</dbReference>
<dbReference type="RefSeq" id="WP_108436046.1">
    <property type="nucleotide sequence ID" value="NZ_CP028918.1"/>
</dbReference>
<evidence type="ECO:0000313" key="2">
    <source>
        <dbReference type="EMBL" id="AWB49229.1"/>
    </source>
</evidence>
<gene>
    <name evidence="2" type="ORF">HYN69_12580</name>
</gene>
<dbReference type="Gene3D" id="3.40.50.1820">
    <property type="entry name" value="alpha/beta hydrolase"/>
    <property type="match status" value="1"/>
</dbReference>
<dbReference type="Proteomes" id="UP000244496">
    <property type="component" value="Chromosome"/>
</dbReference>
<dbReference type="PANTHER" id="PTHR10992:SF1086">
    <property type="entry name" value="AB HYDROLASE-1 DOMAIN-CONTAINING PROTEIN"/>
    <property type="match status" value="1"/>
</dbReference>
<dbReference type="GO" id="GO:0080030">
    <property type="term" value="F:methyl indole-3-acetate esterase activity"/>
    <property type="evidence" value="ECO:0007669"/>
    <property type="project" value="TreeGrafter"/>
</dbReference>
<keyword evidence="3" id="KW-1185">Reference proteome</keyword>
<accession>A0A2S0UN35</accession>
<dbReference type="InterPro" id="IPR000073">
    <property type="entry name" value="AB_hydrolase_1"/>
</dbReference>